<feature type="transmembrane region" description="Helical" evidence="1">
    <location>
        <begin position="6"/>
        <end position="35"/>
    </location>
</feature>
<dbReference type="InterPro" id="IPR002654">
    <property type="entry name" value="Glyco_trans_25"/>
</dbReference>
<dbReference type="AlphaFoldDB" id="A0A1Q9CXI0"/>
<gene>
    <name evidence="3" type="primary">colgalt1</name>
    <name evidence="3" type="ORF">AK812_SmicGene31122</name>
</gene>
<feature type="transmembrane region" description="Helical" evidence="1">
    <location>
        <begin position="425"/>
        <end position="444"/>
    </location>
</feature>
<keyword evidence="3" id="KW-0808">Transferase</keyword>
<evidence type="ECO:0000259" key="2">
    <source>
        <dbReference type="Pfam" id="PF01755"/>
    </source>
</evidence>
<sequence length="898" mass="100135">MVAVGIVSVIGFVMIAMPIIVISVIIIVITIIVIANIISGSNHSIIAISVLSEVKQGTFPAASGPRAVVINLARRTDRRRWMCRSCLPALAEAGASASWLPAVEGAESGAPLASWWPLDREGLEATRQRWRELYPEEALGAEEIRRFYGRPVSDGEVGVFLSHRAAWTTALNAPFTLILEDDAVPMSFLPPAAANGDVDEESEAAYFRLCAARWASVWSALTQATEALGQRGSWDMLLVGRHRFGEDRPIPGEHDLVDAGFSTCLHAYAVSRTGAERLLELTALSEENPLGVVIPIDDLLPGVWTGRHPRRDVEAHCQRLARRLSAPLRAFAFREMTLNSNIPQQSVLLAMVRFVRPGLLRTTSLSRTFSVLLELCRAESSAETAQAFLQSTESADRVGAFISHSWHAKPLPKVLALCYELNVSMAVKACWLTWLAVSLLLLASAGGTSEDTRDILGSIETSPWVFFFTVDLPLIVFVMFFFFAHGLTFEFWTPSVWFDKACINQEDQDEKEEAIAILPEILQQSSRILVVWDPTLFSRLWCNLEIATFAKSHREDPDAIRILQPWITPWLLCSLFAEWLAARVLLPWYGQLLTTEENLEWHPGSFMDYLVAGLISNAPFVVLQLPALWISAVFFSYKLRCSADILDAFANFDVRIAQCSMSSDRGALHAQIARVFDEIEDAPLSIEVEVSENFPRSPPKADPVDPELVELIRRPSVRRITSYPSEEMCLDLFNTFVRNELRCQIVEETGRPSHLPLGLAILGALPLQLWLISDIYLQCEQAGCKTVPMFYYLNSTDQYWVFVSVSTFYDAVLAKPLLYTAALHTLDRVYSIGASCALEWLLIIPAMALVQLCCYFFEALVTGCMEYLLAEGVSALPLSLLSLLLFVTTFLWSRAFLR</sequence>
<accession>A0A1Q9CXI0</accession>
<dbReference type="Pfam" id="PF01755">
    <property type="entry name" value="Glyco_transf_25"/>
    <property type="match status" value="1"/>
</dbReference>
<feature type="transmembrane region" description="Helical" evidence="1">
    <location>
        <begin position="464"/>
        <end position="484"/>
    </location>
</feature>
<keyword evidence="3" id="KW-0328">Glycosyltransferase</keyword>
<feature type="transmembrane region" description="Helical" evidence="1">
    <location>
        <begin position="609"/>
        <end position="635"/>
    </location>
</feature>
<dbReference type="EMBL" id="LSRX01000851">
    <property type="protein sequence ID" value="OLP87633.1"/>
    <property type="molecule type" value="Genomic_DNA"/>
</dbReference>
<keyword evidence="4" id="KW-1185">Reference proteome</keyword>
<evidence type="ECO:0000313" key="4">
    <source>
        <dbReference type="Proteomes" id="UP000186817"/>
    </source>
</evidence>
<evidence type="ECO:0000313" key="3">
    <source>
        <dbReference type="EMBL" id="OLP87633.1"/>
    </source>
</evidence>
<dbReference type="Proteomes" id="UP000186817">
    <property type="component" value="Unassembled WGS sequence"/>
</dbReference>
<proteinExistence type="predicted"/>
<organism evidence="3 4">
    <name type="scientific">Symbiodinium microadriaticum</name>
    <name type="common">Dinoflagellate</name>
    <name type="synonym">Zooxanthella microadriatica</name>
    <dbReference type="NCBI Taxonomy" id="2951"/>
    <lineage>
        <taxon>Eukaryota</taxon>
        <taxon>Sar</taxon>
        <taxon>Alveolata</taxon>
        <taxon>Dinophyceae</taxon>
        <taxon>Suessiales</taxon>
        <taxon>Symbiodiniaceae</taxon>
        <taxon>Symbiodinium</taxon>
    </lineage>
</organism>
<dbReference type="OrthoDB" id="430303at2759"/>
<feature type="transmembrane region" description="Helical" evidence="1">
    <location>
        <begin position="873"/>
        <end position="892"/>
    </location>
</feature>
<keyword evidence="1" id="KW-0472">Membrane</keyword>
<dbReference type="GO" id="GO:0016757">
    <property type="term" value="F:glycosyltransferase activity"/>
    <property type="evidence" value="ECO:0007669"/>
    <property type="project" value="UniProtKB-KW"/>
</dbReference>
<protein>
    <submittedName>
        <fullName evidence="3">Procollagen galactosyltransferase 1</fullName>
    </submittedName>
</protein>
<keyword evidence="1" id="KW-1133">Transmembrane helix</keyword>
<dbReference type="CDD" id="cd06532">
    <property type="entry name" value="Glyco_transf_25"/>
    <property type="match status" value="1"/>
</dbReference>
<reference evidence="3 4" key="1">
    <citation type="submission" date="2016-02" db="EMBL/GenBank/DDBJ databases">
        <title>Genome analysis of coral dinoflagellate symbionts highlights evolutionary adaptations to a symbiotic lifestyle.</title>
        <authorList>
            <person name="Aranda M."/>
            <person name="Li Y."/>
            <person name="Liew Y.J."/>
            <person name="Baumgarten S."/>
            <person name="Simakov O."/>
            <person name="Wilson M."/>
            <person name="Piel J."/>
            <person name="Ashoor H."/>
            <person name="Bougouffa S."/>
            <person name="Bajic V.B."/>
            <person name="Ryu T."/>
            <person name="Ravasi T."/>
            <person name="Bayer T."/>
            <person name="Micklem G."/>
            <person name="Kim H."/>
            <person name="Bhak J."/>
            <person name="Lajeunesse T.C."/>
            <person name="Voolstra C.R."/>
        </authorList>
    </citation>
    <scope>NUCLEOTIDE SEQUENCE [LARGE SCALE GENOMIC DNA]</scope>
    <source>
        <strain evidence="3 4">CCMP2467</strain>
    </source>
</reference>
<evidence type="ECO:0000256" key="1">
    <source>
        <dbReference type="SAM" id="Phobius"/>
    </source>
</evidence>
<feature type="domain" description="Glycosyl transferase family 25" evidence="2">
    <location>
        <begin position="68"/>
        <end position="184"/>
    </location>
</feature>
<name>A0A1Q9CXI0_SYMMI</name>
<comment type="caution">
    <text evidence="3">The sequence shown here is derived from an EMBL/GenBank/DDBJ whole genome shotgun (WGS) entry which is preliminary data.</text>
</comment>
<keyword evidence="1" id="KW-0812">Transmembrane</keyword>
<feature type="transmembrane region" description="Helical" evidence="1">
    <location>
        <begin position="840"/>
        <end position="861"/>
    </location>
</feature>